<comment type="caution">
    <text evidence="2">The sequence shown here is derived from an EMBL/GenBank/DDBJ whole genome shotgun (WGS) entry which is preliminary data.</text>
</comment>
<proteinExistence type="predicted"/>
<keyword evidence="3" id="KW-1185">Reference proteome</keyword>
<dbReference type="EMBL" id="JARK01001362">
    <property type="protein sequence ID" value="EYC18707.1"/>
    <property type="molecule type" value="Genomic_DNA"/>
</dbReference>
<feature type="region of interest" description="Disordered" evidence="1">
    <location>
        <begin position="59"/>
        <end position="161"/>
    </location>
</feature>
<gene>
    <name evidence="2" type="primary">Acey_s0026.g1320</name>
    <name evidence="2" type="ORF">Y032_0026g1320</name>
</gene>
<evidence type="ECO:0000313" key="3">
    <source>
        <dbReference type="Proteomes" id="UP000024635"/>
    </source>
</evidence>
<organism evidence="2 3">
    <name type="scientific">Ancylostoma ceylanicum</name>
    <dbReference type="NCBI Taxonomy" id="53326"/>
    <lineage>
        <taxon>Eukaryota</taxon>
        <taxon>Metazoa</taxon>
        <taxon>Ecdysozoa</taxon>
        <taxon>Nematoda</taxon>
        <taxon>Chromadorea</taxon>
        <taxon>Rhabditida</taxon>
        <taxon>Rhabditina</taxon>
        <taxon>Rhabditomorpha</taxon>
        <taxon>Strongyloidea</taxon>
        <taxon>Ancylostomatidae</taxon>
        <taxon>Ancylostomatinae</taxon>
        <taxon>Ancylostoma</taxon>
    </lineage>
</organism>
<reference evidence="3" key="1">
    <citation type="journal article" date="2015" name="Nat. Genet.">
        <title>The genome and transcriptome of the zoonotic hookworm Ancylostoma ceylanicum identify infection-specific gene families.</title>
        <authorList>
            <person name="Schwarz E.M."/>
            <person name="Hu Y."/>
            <person name="Antoshechkin I."/>
            <person name="Miller M.M."/>
            <person name="Sternberg P.W."/>
            <person name="Aroian R.V."/>
        </authorList>
    </citation>
    <scope>NUCLEOTIDE SEQUENCE</scope>
    <source>
        <strain evidence="3">HY135</strain>
    </source>
</reference>
<dbReference type="AlphaFoldDB" id="A0A016UV74"/>
<sequence length="191" mass="21539">MKERSARKISFLGIRQCFEGISYPFSPIVFFLLLYQNFSVQGSAIRILPARPLARAVKTKRVEPSAGPKRKFRRPSSVSRRMRQKFGKVNKGAKIVKGPQPPPSAPRFPTEKSGKPVEARKTAKKSKSEPAPPAAIPHKLKPLRRGPPSARPLSFGPPGITPAKFFRSRRIARKERTLHRLRMRAMARRVV</sequence>
<feature type="compositionally biased region" description="Basic and acidic residues" evidence="1">
    <location>
        <begin position="109"/>
        <end position="121"/>
    </location>
</feature>
<name>A0A016UV74_9BILA</name>
<feature type="compositionally biased region" description="Basic residues" evidence="1">
    <location>
        <begin position="68"/>
        <end position="88"/>
    </location>
</feature>
<evidence type="ECO:0000313" key="2">
    <source>
        <dbReference type="EMBL" id="EYC18707.1"/>
    </source>
</evidence>
<evidence type="ECO:0000256" key="1">
    <source>
        <dbReference type="SAM" id="MobiDB-lite"/>
    </source>
</evidence>
<dbReference type="Proteomes" id="UP000024635">
    <property type="component" value="Unassembled WGS sequence"/>
</dbReference>
<protein>
    <submittedName>
        <fullName evidence="2">Uncharacterized protein</fullName>
    </submittedName>
</protein>
<accession>A0A016UV74</accession>